<keyword evidence="2" id="KW-1185">Reference proteome</keyword>
<dbReference type="Proteomes" id="UP001060085">
    <property type="component" value="Linkage Group LG04"/>
</dbReference>
<comment type="caution">
    <text evidence="1">The sequence shown here is derived from an EMBL/GenBank/DDBJ whole genome shotgun (WGS) entry which is preliminary data.</text>
</comment>
<dbReference type="EMBL" id="CM044704">
    <property type="protein sequence ID" value="KAI5669898.1"/>
    <property type="molecule type" value="Genomic_DNA"/>
</dbReference>
<accession>A0ACC0BBB1</accession>
<evidence type="ECO:0000313" key="2">
    <source>
        <dbReference type="Proteomes" id="UP001060085"/>
    </source>
</evidence>
<organism evidence="1 2">
    <name type="scientific">Catharanthus roseus</name>
    <name type="common">Madagascar periwinkle</name>
    <name type="synonym">Vinca rosea</name>
    <dbReference type="NCBI Taxonomy" id="4058"/>
    <lineage>
        <taxon>Eukaryota</taxon>
        <taxon>Viridiplantae</taxon>
        <taxon>Streptophyta</taxon>
        <taxon>Embryophyta</taxon>
        <taxon>Tracheophyta</taxon>
        <taxon>Spermatophyta</taxon>
        <taxon>Magnoliopsida</taxon>
        <taxon>eudicotyledons</taxon>
        <taxon>Gunneridae</taxon>
        <taxon>Pentapetalae</taxon>
        <taxon>asterids</taxon>
        <taxon>lamiids</taxon>
        <taxon>Gentianales</taxon>
        <taxon>Apocynaceae</taxon>
        <taxon>Rauvolfioideae</taxon>
        <taxon>Vinceae</taxon>
        <taxon>Catharanthinae</taxon>
        <taxon>Catharanthus</taxon>
    </lineage>
</organism>
<proteinExistence type="predicted"/>
<gene>
    <name evidence="1" type="ORF">M9H77_19751</name>
</gene>
<evidence type="ECO:0000313" key="1">
    <source>
        <dbReference type="EMBL" id="KAI5669898.1"/>
    </source>
</evidence>
<sequence length="183" mass="20062">MAGAGVAAFINHFWVHFFILISLFAIHSRSDQEDTCVYTVYIKTGSIVKGGTDSSISLALYDADGQGIRIKNIEAWGGVMGPDYDYFERGNLDIFTGRGPCLNGPVCAMNLTSDGTGSHPGWYCKYVEVTSTGIHKPCARKFFSVEQWLATDAPPYELTATRNNCRNKTEIGRFESSPVVSVV</sequence>
<protein>
    <submittedName>
        <fullName evidence="1">Uncharacterized protein</fullName>
    </submittedName>
</protein>
<name>A0ACC0BBB1_CATRO</name>
<reference evidence="2" key="1">
    <citation type="journal article" date="2023" name="Nat. Plants">
        <title>Single-cell RNA sequencing provides a high-resolution roadmap for understanding the multicellular compartmentation of specialized metabolism.</title>
        <authorList>
            <person name="Sun S."/>
            <person name="Shen X."/>
            <person name="Li Y."/>
            <person name="Li Y."/>
            <person name="Wang S."/>
            <person name="Li R."/>
            <person name="Zhang H."/>
            <person name="Shen G."/>
            <person name="Guo B."/>
            <person name="Wei J."/>
            <person name="Xu J."/>
            <person name="St-Pierre B."/>
            <person name="Chen S."/>
            <person name="Sun C."/>
        </authorList>
    </citation>
    <scope>NUCLEOTIDE SEQUENCE [LARGE SCALE GENOMIC DNA]</scope>
</reference>